<feature type="signal peptide" evidence="1">
    <location>
        <begin position="1"/>
        <end position="19"/>
    </location>
</feature>
<dbReference type="Proteomes" id="UP000240572">
    <property type="component" value="Unassembled WGS sequence"/>
</dbReference>
<gene>
    <name evidence="3" type="ORF">B0I18_10596</name>
</gene>
<reference evidence="3 4" key="1">
    <citation type="submission" date="2018-03" db="EMBL/GenBank/DDBJ databases">
        <title>Genomic Encyclopedia of Type Strains, Phase III (KMG-III): the genomes of soil and plant-associated and newly described type strains.</title>
        <authorList>
            <person name="Whitman W."/>
        </authorList>
    </citation>
    <scope>NUCLEOTIDE SEQUENCE [LARGE SCALE GENOMIC DNA]</scope>
    <source>
        <strain evidence="3 4">CGMCC 1.12700</strain>
    </source>
</reference>
<dbReference type="AlphaFoldDB" id="A0A2P8D2S4"/>
<feature type="chain" id="PRO_5015167532" evidence="1">
    <location>
        <begin position="20"/>
        <end position="362"/>
    </location>
</feature>
<dbReference type="RefSeq" id="WP_106523410.1">
    <property type="nucleotide sequence ID" value="NZ_PYGD01000005.1"/>
</dbReference>
<dbReference type="EMBL" id="PYGD01000005">
    <property type="protein sequence ID" value="PSK91513.1"/>
    <property type="molecule type" value="Genomic_DNA"/>
</dbReference>
<proteinExistence type="predicted"/>
<evidence type="ECO:0000313" key="4">
    <source>
        <dbReference type="Proteomes" id="UP000240572"/>
    </source>
</evidence>
<name>A0A2P8D2S4_9BACT</name>
<keyword evidence="4" id="KW-1185">Reference proteome</keyword>
<comment type="caution">
    <text evidence="3">The sequence shown here is derived from an EMBL/GenBank/DDBJ whole genome shotgun (WGS) entry which is preliminary data.</text>
</comment>
<evidence type="ECO:0000256" key="1">
    <source>
        <dbReference type="SAM" id="SignalP"/>
    </source>
</evidence>
<evidence type="ECO:0000313" key="3">
    <source>
        <dbReference type="EMBL" id="PSK91513.1"/>
    </source>
</evidence>
<dbReference type="InterPro" id="IPR026444">
    <property type="entry name" value="Secre_tail"/>
</dbReference>
<dbReference type="OrthoDB" id="154460at2"/>
<organism evidence="3 4">
    <name type="scientific">Taibaiella chishuiensis</name>
    <dbReference type="NCBI Taxonomy" id="1434707"/>
    <lineage>
        <taxon>Bacteria</taxon>
        <taxon>Pseudomonadati</taxon>
        <taxon>Bacteroidota</taxon>
        <taxon>Chitinophagia</taxon>
        <taxon>Chitinophagales</taxon>
        <taxon>Chitinophagaceae</taxon>
        <taxon>Taibaiella</taxon>
    </lineage>
</organism>
<feature type="domain" description="Secretion system C-terminal sorting" evidence="2">
    <location>
        <begin position="292"/>
        <end position="349"/>
    </location>
</feature>
<accession>A0A2P8D2S4</accession>
<keyword evidence="1" id="KW-0732">Signal</keyword>
<evidence type="ECO:0000259" key="2">
    <source>
        <dbReference type="Pfam" id="PF18962"/>
    </source>
</evidence>
<sequence length="362" mass="39615">MKALYTLLILLLPFSQSHAQEFVLPPFSTDVPCYDGSAYTLNVRLKVTGVRVVNVYSDNGASGSFSFELLFEYINLFTGTVGTGATSFYTYDVTFYSDNPNLASPQISNNLPVPLVTDTGDNISLHNNNTYTGSASAMGLAANTTYNSQSVIDLFGFDSVHVNLGAPCLTATGTAVPVVPLPVTLSAFSVARNGAALILNWTTRQERNNKGFQLQRSQDGKDWSNLVWVNAQTQNGNSNEELNYTTRDQAPALGDNIYRLLQTDLDGRTEISKTVRYNFTNSNNSNSGIMAYPVPANGLLKIRYTDPGLIPDQVSLYDMTGKKVLGYKPAGTETTINISQLPNGSYWLRSGIQYLRITVIHY</sequence>
<dbReference type="NCBIfam" id="TIGR04183">
    <property type="entry name" value="Por_Secre_tail"/>
    <property type="match status" value="1"/>
</dbReference>
<protein>
    <submittedName>
        <fullName evidence="3">Putative secreted protein (Por secretion system target)</fullName>
    </submittedName>
</protein>
<dbReference type="Pfam" id="PF18962">
    <property type="entry name" value="Por_Secre_tail"/>
    <property type="match status" value="1"/>
</dbReference>